<feature type="active site" evidence="5">
    <location>
        <position position="12"/>
    </location>
</feature>
<dbReference type="InterPro" id="IPR040919">
    <property type="entry name" value="Asparaginase_C"/>
</dbReference>
<name>A0ABS2R1Z3_9BACI</name>
<dbReference type="EMBL" id="JAFBFH010000003">
    <property type="protein sequence ID" value="MBM7713651.1"/>
    <property type="molecule type" value="Genomic_DNA"/>
</dbReference>
<sequence>MKTLLVIHTGGTIAMKKDSTTQTVGMGPSNPLTESTGELSDSTHINVIEPFHKPSPHMTVTDMVYLKKIIEKECSEQDYDGVVITHGTDTLEETAFFLDLTVQVDVPVVLTGAMRSSNENGADGLRNFISAIRTAEEEQAKNKGVLVVFNDDIHTAIEVTKTHTTSVAAFQSPVAGPVGTITPHRILFHYNPLLQKKLPVQEMSKKVGLLKAYAGMDSSMFLALRDMAYDGIVIEALGQGNLPPGSIRGIEMLINSGCPVVVVSRCQSGFVYPTYDYQGGGSHLKDLGVIFCHGVNGQKARIKLMAALMNTEDRNELSRIMATHSSPSIEHSLKTASD</sequence>
<dbReference type="PIRSF" id="PIRSF001220">
    <property type="entry name" value="L-ASNase_gatD"/>
    <property type="match status" value="1"/>
</dbReference>
<evidence type="ECO:0000313" key="9">
    <source>
        <dbReference type="EMBL" id="MBM7713651.1"/>
    </source>
</evidence>
<dbReference type="InterPro" id="IPR037152">
    <property type="entry name" value="L-asparaginase_N_sf"/>
</dbReference>
<evidence type="ECO:0000256" key="2">
    <source>
        <dbReference type="ARBA" id="ARBA00012920"/>
    </source>
</evidence>
<comment type="similarity">
    <text evidence="1">Belongs to the asparaginase 1 family.</text>
</comment>
<dbReference type="Gene3D" id="3.40.50.40">
    <property type="match status" value="1"/>
</dbReference>
<dbReference type="EC" id="3.5.1.1" evidence="2"/>
<dbReference type="InterPro" id="IPR027474">
    <property type="entry name" value="L-asparaginase_N"/>
</dbReference>
<dbReference type="Gene3D" id="3.40.50.1170">
    <property type="entry name" value="L-asparaginase, N-terminal domain"/>
    <property type="match status" value="1"/>
</dbReference>
<keyword evidence="10" id="KW-1185">Reference proteome</keyword>
<evidence type="ECO:0000256" key="1">
    <source>
        <dbReference type="ARBA" id="ARBA00010518"/>
    </source>
</evidence>
<comment type="catalytic activity">
    <reaction evidence="4">
        <text>L-asparagine + H2O = L-aspartate + NH4(+)</text>
        <dbReference type="Rhea" id="RHEA:21016"/>
        <dbReference type="ChEBI" id="CHEBI:15377"/>
        <dbReference type="ChEBI" id="CHEBI:28938"/>
        <dbReference type="ChEBI" id="CHEBI:29991"/>
        <dbReference type="ChEBI" id="CHEBI:58048"/>
        <dbReference type="EC" id="3.5.1.1"/>
    </reaction>
</comment>
<dbReference type="InterPro" id="IPR006034">
    <property type="entry name" value="Asparaginase/glutaminase-like"/>
</dbReference>
<accession>A0ABS2R1Z3</accession>
<dbReference type="PRINTS" id="PR00139">
    <property type="entry name" value="ASNGLNASE"/>
</dbReference>
<dbReference type="Pfam" id="PF17763">
    <property type="entry name" value="Asparaginase_C"/>
    <property type="match status" value="1"/>
</dbReference>
<organism evidence="9 10">
    <name type="scientific">Siminovitchia thermophila</name>
    <dbReference type="NCBI Taxonomy" id="1245522"/>
    <lineage>
        <taxon>Bacteria</taxon>
        <taxon>Bacillati</taxon>
        <taxon>Bacillota</taxon>
        <taxon>Bacilli</taxon>
        <taxon>Bacillales</taxon>
        <taxon>Bacillaceae</taxon>
        <taxon>Siminovitchia</taxon>
    </lineage>
</organism>
<dbReference type="PIRSF" id="PIRSF500176">
    <property type="entry name" value="L_ASNase"/>
    <property type="match status" value="1"/>
</dbReference>
<dbReference type="InterPro" id="IPR036152">
    <property type="entry name" value="Asp/glu_Ase-like_sf"/>
</dbReference>
<dbReference type="SUPFAM" id="SSF53774">
    <property type="entry name" value="Glutaminase/Asparaginase"/>
    <property type="match status" value="1"/>
</dbReference>
<dbReference type="InterPro" id="IPR027473">
    <property type="entry name" value="L-asparaginase_C"/>
</dbReference>
<dbReference type="PANTHER" id="PTHR11707:SF28">
    <property type="entry name" value="60 KDA LYSOPHOSPHOLIPASE"/>
    <property type="match status" value="1"/>
</dbReference>
<feature type="domain" description="L-asparaginase N-terminal" evidence="7">
    <location>
        <begin position="4"/>
        <end position="192"/>
    </location>
</feature>
<evidence type="ECO:0000259" key="8">
    <source>
        <dbReference type="Pfam" id="PF17763"/>
    </source>
</evidence>
<dbReference type="Proteomes" id="UP000823485">
    <property type="component" value="Unassembled WGS sequence"/>
</dbReference>
<dbReference type="InterPro" id="IPR004550">
    <property type="entry name" value="AsnASE_II"/>
</dbReference>
<dbReference type="PROSITE" id="PS00917">
    <property type="entry name" value="ASN_GLN_ASE_2"/>
    <property type="match status" value="1"/>
</dbReference>
<proteinExistence type="inferred from homology"/>
<evidence type="ECO:0000256" key="5">
    <source>
        <dbReference type="PROSITE-ProRule" id="PRU10099"/>
    </source>
</evidence>
<protein>
    <recommendedName>
        <fullName evidence="2">asparaginase</fullName>
        <ecNumber evidence="2">3.5.1.1</ecNumber>
    </recommendedName>
</protein>
<evidence type="ECO:0000256" key="3">
    <source>
        <dbReference type="ARBA" id="ARBA00022801"/>
    </source>
</evidence>
<dbReference type="InterPro" id="IPR027475">
    <property type="entry name" value="Asparaginase/glutaminase_AS2"/>
</dbReference>
<dbReference type="RefSeq" id="WP_077113296.1">
    <property type="nucleotide sequence ID" value="NZ_JAFBFH010000003.1"/>
</dbReference>
<dbReference type="SFLD" id="SFLDS00057">
    <property type="entry name" value="Glutaminase/Asparaginase"/>
    <property type="match status" value="1"/>
</dbReference>
<dbReference type="PROSITE" id="PS51732">
    <property type="entry name" value="ASN_GLN_ASE_3"/>
    <property type="match status" value="1"/>
</dbReference>
<dbReference type="PANTHER" id="PTHR11707">
    <property type="entry name" value="L-ASPARAGINASE"/>
    <property type="match status" value="1"/>
</dbReference>
<dbReference type="InterPro" id="IPR020827">
    <property type="entry name" value="Asparaginase/glutaminase_AS1"/>
</dbReference>
<evidence type="ECO:0000256" key="6">
    <source>
        <dbReference type="PROSITE-ProRule" id="PRU10100"/>
    </source>
</evidence>
<dbReference type="PROSITE" id="PS00144">
    <property type="entry name" value="ASN_GLN_ASE_1"/>
    <property type="match status" value="1"/>
</dbReference>
<evidence type="ECO:0000259" key="7">
    <source>
        <dbReference type="Pfam" id="PF00710"/>
    </source>
</evidence>
<evidence type="ECO:0000256" key="4">
    <source>
        <dbReference type="ARBA" id="ARBA00049366"/>
    </source>
</evidence>
<keyword evidence="3 9" id="KW-0378">Hydrolase</keyword>
<reference evidence="9 10" key="1">
    <citation type="submission" date="2021-01" db="EMBL/GenBank/DDBJ databases">
        <title>Genomic Encyclopedia of Type Strains, Phase IV (KMG-IV): sequencing the most valuable type-strain genomes for metagenomic binning, comparative biology and taxonomic classification.</title>
        <authorList>
            <person name="Goeker M."/>
        </authorList>
    </citation>
    <scope>NUCLEOTIDE SEQUENCE [LARGE SCALE GENOMIC DNA]</scope>
    <source>
        <strain evidence="9 10">DSM 105453</strain>
    </source>
</reference>
<dbReference type="SMART" id="SM00870">
    <property type="entry name" value="Asparaginase"/>
    <property type="match status" value="1"/>
</dbReference>
<comment type="caution">
    <text evidence="9">The sequence shown here is derived from an EMBL/GenBank/DDBJ whole genome shotgun (WGS) entry which is preliminary data.</text>
</comment>
<dbReference type="Pfam" id="PF00710">
    <property type="entry name" value="Asparaginase"/>
    <property type="match status" value="1"/>
</dbReference>
<dbReference type="GO" id="GO:0004067">
    <property type="term" value="F:asparaginase activity"/>
    <property type="evidence" value="ECO:0007669"/>
    <property type="project" value="UniProtKB-EC"/>
</dbReference>
<feature type="active site" evidence="6">
    <location>
        <position position="88"/>
    </location>
</feature>
<evidence type="ECO:0000313" key="10">
    <source>
        <dbReference type="Proteomes" id="UP000823485"/>
    </source>
</evidence>
<dbReference type="CDD" id="cd08964">
    <property type="entry name" value="L-asparaginase_II"/>
    <property type="match status" value="1"/>
</dbReference>
<feature type="domain" description="Asparaginase/glutaminase C-terminal" evidence="8">
    <location>
        <begin position="206"/>
        <end position="321"/>
    </location>
</feature>
<gene>
    <name evidence="9" type="ORF">JOC94_000620</name>
</gene>